<feature type="region of interest" description="Disordered" evidence="1">
    <location>
        <begin position="117"/>
        <end position="151"/>
    </location>
</feature>
<comment type="caution">
    <text evidence="2">The sequence shown here is derived from an EMBL/GenBank/DDBJ whole genome shotgun (WGS) entry which is preliminary data.</text>
</comment>
<dbReference type="RefSeq" id="WP_345657409.1">
    <property type="nucleotide sequence ID" value="NZ_BAABKB010000040.1"/>
</dbReference>
<evidence type="ECO:0000313" key="3">
    <source>
        <dbReference type="Proteomes" id="UP001501759"/>
    </source>
</evidence>
<dbReference type="EMBL" id="BAABKB010000040">
    <property type="protein sequence ID" value="GAA5033123.1"/>
    <property type="molecule type" value="Genomic_DNA"/>
</dbReference>
<sequence length="151" mass="16585">MAGTGPLPKDASQRRRRNADAVPGTVLPADGPDGPTPELPGGHDYDTRTLSWYETWRSSPQAATFLPTDWQRLHMLAQLVEQYWGGPTKELLSEIRLNEAALGGTAADRVRLRWTVADPDDGADRPTRARSKAATARRDRVLRVVDDQTGG</sequence>
<evidence type="ECO:0000313" key="2">
    <source>
        <dbReference type="EMBL" id="GAA5033123.1"/>
    </source>
</evidence>
<dbReference type="InterPro" id="IPR057972">
    <property type="entry name" value="Terminase_7"/>
</dbReference>
<evidence type="ECO:0000256" key="1">
    <source>
        <dbReference type="SAM" id="MobiDB-lite"/>
    </source>
</evidence>
<name>A0ABP9JJH5_9ACTN</name>
<keyword evidence="3" id="KW-1185">Reference proteome</keyword>
<organism evidence="2 3">
    <name type="scientific">Streptomyces siamensis</name>
    <dbReference type="NCBI Taxonomy" id="1274986"/>
    <lineage>
        <taxon>Bacteria</taxon>
        <taxon>Bacillati</taxon>
        <taxon>Actinomycetota</taxon>
        <taxon>Actinomycetes</taxon>
        <taxon>Kitasatosporales</taxon>
        <taxon>Streptomycetaceae</taxon>
        <taxon>Streptomyces</taxon>
    </lineage>
</organism>
<feature type="region of interest" description="Disordered" evidence="1">
    <location>
        <begin position="1"/>
        <end position="45"/>
    </location>
</feature>
<dbReference type="Proteomes" id="UP001501759">
    <property type="component" value="Unassembled WGS sequence"/>
</dbReference>
<dbReference type="Pfam" id="PF25673">
    <property type="entry name" value="Terminase_7"/>
    <property type="match status" value="1"/>
</dbReference>
<protein>
    <submittedName>
        <fullName evidence="2">Uncharacterized protein</fullName>
    </submittedName>
</protein>
<feature type="compositionally biased region" description="Basic and acidic residues" evidence="1">
    <location>
        <begin position="136"/>
        <end position="151"/>
    </location>
</feature>
<reference evidence="3" key="1">
    <citation type="journal article" date="2019" name="Int. J. Syst. Evol. Microbiol.">
        <title>The Global Catalogue of Microorganisms (GCM) 10K type strain sequencing project: providing services to taxonomists for standard genome sequencing and annotation.</title>
        <authorList>
            <consortium name="The Broad Institute Genomics Platform"/>
            <consortium name="The Broad Institute Genome Sequencing Center for Infectious Disease"/>
            <person name="Wu L."/>
            <person name="Ma J."/>
        </authorList>
    </citation>
    <scope>NUCLEOTIDE SEQUENCE [LARGE SCALE GENOMIC DNA]</scope>
    <source>
        <strain evidence="3">JCM 18409</strain>
    </source>
</reference>
<proteinExistence type="predicted"/>
<gene>
    <name evidence="2" type="ORF">GCM10023335_76290</name>
</gene>
<accession>A0ABP9JJH5</accession>